<name>A0A2N0WEZ7_9GAMM</name>
<reference evidence="2 3" key="1">
    <citation type="submission" date="2017-12" db="EMBL/GenBank/DDBJ databases">
        <title>Draft Genome sequences of multiple microbial strains isolated from spacecraft associated surfaces.</title>
        <authorList>
            <person name="Seuylemezian A."/>
            <person name="Vaishampayan P."/>
            <person name="Venkateswaran K."/>
        </authorList>
    </citation>
    <scope>NUCLEOTIDE SEQUENCE [LARGE SCALE GENOMIC DNA]</scope>
    <source>
        <strain evidence="2 3">2P01AA</strain>
    </source>
</reference>
<dbReference type="Proteomes" id="UP000233553">
    <property type="component" value="Unassembled WGS sequence"/>
</dbReference>
<accession>A0A2N0WEZ7</accession>
<feature type="transmembrane region" description="Helical" evidence="1">
    <location>
        <begin position="122"/>
        <end position="147"/>
    </location>
</feature>
<comment type="caution">
    <text evidence="2">The sequence shown here is derived from an EMBL/GenBank/DDBJ whole genome shotgun (WGS) entry which is preliminary data.</text>
</comment>
<evidence type="ECO:0000256" key="1">
    <source>
        <dbReference type="SAM" id="Phobius"/>
    </source>
</evidence>
<keyword evidence="1" id="KW-0812">Transmembrane</keyword>
<dbReference type="RefSeq" id="WP_101236617.1">
    <property type="nucleotide sequence ID" value="NZ_PISJ01000013.1"/>
</dbReference>
<dbReference type="AlphaFoldDB" id="A0A2N0WEZ7"/>
<feature type="transmembrane region" description="Helical" evidence="1">
    <location>
        <begin position="6"/>
        <end position="24"/>
    </location>
</feature>
<sequence length="211" mass="24547">METLLKITGVIAALVIPIVLCILNNRIAKIKHSREHQAELLKLAADFENGIENKSILYRDRMAKHLFNNEYLTYEEAKFFSVYENADVWVQEYAKVRGLLKRERNENGGIIKFKPKYNAIKIILAFIGYFIFCCISLVPFIIIHKYISLIEYYSEKGVLLISIGFIVIPMLCFYLAYFCLNYAQKCAECGIFLHDFENEAFKQVESRVENT</sequence>
<organism evidence="2 3">
    <name type="scientific">Acinetobacter proteolyticus</name>
    <dbReference type="NCBI Taxonomy" id="1776741"/>
    <lineage>
        <taxon>Bacteria</taxon>
        <taxon>Pseudomonadati</taxon>
        <taxon>Pseudomonadota</taxon>
        <taxon>Gammaproteobacteria</taxon>
        <taxon>Moraxellales</taxon>
        <taxon>Moraxellaceae</taxon>
        <taxon>Acinetobacter</taxon>
    </lineage>
</organism>
<evidence type="ECO:0000313" key="3">
    <source>
        <dbReference type="Proteomes" id="UP000233553"/>
    </source>
</evidence>
<gene>
    <name evidence="2" type="ORF">CW311_11635</name>
</gene>
<evidence type="ECO:0000313" key="2">
    <source>
        <dbReference type="EMBL" id="PKF33444.1"/>
    </source>
</evidence>
<proteinExistence type="predicted"/>
<keyword evidence="1" id="KW-1133">Transmembrane helix</keyword>
<protein>
    <submittedName>
        <fullName evidence="2">Uncharacterized protein</fullName>
    </submittedName>
</protein>
<feature type="transmembrane region" description="Helical" evidence="1">
    <location>
        <begin position="159"/>
        <end position="180"/>
    </location>
</feature>
<dbReference type="EMBL" id="PISJ01000013">
    <property type="protein sequence ID" value="PKF33444.1"/>
    <property type="molecule type" value="Genomic_DNA"/>
</dbReference>
<keyword evidence="1" id="KW-0472">Membrane</keyword>